<organism evidence="1 2">
    <name type="scientific">Melittangium boletus DSM 14713</name>
    <dbReference type="NCBI Taxonomy" id="1294270"/>
    <lineage>
        <taxon>Bacteria</taxon>
        <taxon>Pseudomonadati</taxon>
        <taxon>Myxococcota</taxon>
        <taxon>Myxococcia</taxon>
        <taxon>Myxococcales</taxon>
        <taxon>Cystobacterineae</taxon>
        <taxon>Archangiaceae</taxon>
        <taxon>Melittangium</taxon>
    </lineage>
</organism>
<evidence type="ECO:0000313" key="1">
    <source>
        <dbReference type="EMBL" id="ATB33300.1"/>
    </source>
</evidence>
<dbReference type="RefSeq" id="WP_218920842.1">
    <property type="nucleotide sequence ID" value="NZ_CP022163.1"/>
</dbReference>
<evidence type="ECO:0008006" key="3">
    <source>
        <dbReference type="Google" id="ProtNLM"/>
    </source>
</evidence>
<accession>A0A250IPY4</accession>
<gene>
    <name evidence="1" type="ORF">MEBOL_006792</name>
</gene>
<reference evidence="1 2" key="1">
    <citation type="submission" date="2017-06" db="EMBL/GenBank/DDBJ databases">
        <authorList>
            <person name="Kim H.J."/>
            <person name="Triplett B.A."/>
        </authorList>
    </citation>
    <scope>NUCLEOTIDE SEQUENCE [LARGE SCALE GENOMIC DNA]</scope>
    <source>
        <strain evidence="1 2">DSM 14713</strain>
    </source>
</reference>
<dbReference type="Proteomes" id="UP000217289">
    <property type="component" value="Chromosome"/>
</dbReference>
<dbReference type="KEGG" id="mbd:MEBOL_006792"/>
<proteinExistence type="predicted"/>
<evidence type="ECO:0000313" key="2">
    <source>
        <dbReference type="Proteomes" id="UP000217289"/>
    </source>
</evidence>
<dbReference type="EMBL" id="CP022163">
    <property type="protein sequence ID" value="ATB33300.1"/>
    <property type="molecule type" value="Genomic_DNA"/>
</dbReference>
<name>A0A250IPY4_9BACT</name>
<protein>
    <recommendedName>
        <fullName evidence="3">ATPase dynein-related AAA domain-containing protein</fullName>
    </recommendedName>
</protein>
<sequence>MNLARVEYYFADFLSLLESRQEAPWIPLYATGEERQAVVDNRIFLELAEEARRRAGLPDDASLTDLLRNDQANLELRRLSGLQEAGALLAHHAKLRRSNSALFEISPGFRFPPNVWIIGAINVDETTHYLSPKVLDRAHVMRFRNPVLIDWANVERELETFDLDLALPMNLVAHDFGVRAEYPAFDQADPQVKLLVRLAKDHLDSLGIEFGLRAIRQSLHYLRRAEEAGTNGKSALNAVALHKILPKISFDVEKTVAGGQKRREVLIGLRDALAKDLQGMDSAEVTESAVEALDGLIARAEGNNGIANFWSR</sequence>
<keyword evidence="2" id="KW-1185">Reference proteome</keyword>
<dbReference type="AlphaFoldDB" id="A0A250IPY4"/>